<keyword evidence="14" id="KW-0675">Receptor</keyword>
<dbReference type="FunFam" id="3.30.200.20:FF:000214">
    <property type="entry name" value="WAK1-OsWAK receptor-like cytoplasmic kinase (OsWAK-RLCK)"/>
    <property type="match status" value="1"/>
</dbReference>
<evidence type="ECO:0000256" key="18">
    <source>
        <dbReference type="PROSITE-ProRule" id="PRU10141"/>
    </source>
</evidence>
<dbReference type="Gene3D" id="1.10.510.10">
    <property type="entry name" value="Transferase(Phosphotransferase) domain 1"/>
    <property type="match status" value="1"/>
</dbReference>
<dbReference type="PROSITE" id="PS50011">
    <property type="entry name" value="PROTEIN_KINASE_DOM"/>
    <property type="match status" value="1"/>
</dbReference>
<evidence type="ECO:0000256" key="14">
    <source>
        <dbReference type="ARBA" id="ARBA00023170"/>
    </source>
</evidence>
<evidence type="ECO:0000256" key="9">
    <source>
        <dbReference type="ARBA" id="ARBA00022741"/>
    </source>
</evidence>
<evidence type="ECO:0000256" key="7">
    <source>
        <dbReference type="ARBA" id="ARBA00022692"/>
    </source>
</evidence>
<dbReference type="EMBL" id="JAATIQ010000531">
    <property type="protein sequence ID" value="KAF4352217.1"/>
    <property type="molecule type" value="Genomic_DNA"/>
</dbReference>
<protein>
    <recommendedName>
        <fullName evidence="2">non-specific serine/threonine protein kinase</fullName>
        <ecNumber evidence="2">2.7.11.1</ecNumber>
    </recommendedName>
</protein>
<keyword evidence="10" id="KW-0418">Kinase</keyword>
<keyword evidence="11 18" id="KW-0067">ATP-binding</keyword>
<dbReference type="EC" id="2.7.11.1" evidence="2"/>
<evidence type="ECO:0000256" key="12">
    <source>
        <dbReference type="ARBA" id="ARBA00022989"/>
    </source>
</evidence>
<dbReference type="PROSITE" id="PS00108">
    <property type="entry name" value="PROTEIN_KINASE_ST"/>
    <property type="match status" value="1"/>
</dbReference>
<keyword evidence="6" id="KW-0808">Transferase</keyword>
<dbReference type="InterPro" id="IPR025287">
    <property type="entry name" value="WAK_GUB"/>
</dbReference>
<evidence type="ECO:0000256" key="17">
    <source>
        <dbReference type="ARBA" id="ARBA00048679"/>
    </source>
</evidence>
<dbReference type="GO" id="GO:0005524">
    <property type="term" value="F:ATP binding"/>
    <property type="evidence" value="ECO:0007669"/>
    <property type="project" value="UniProtKB-UniRule"/>
</dbReference>
<evidence type="ECO:0000256" key="6">
    <source>
        <dbReference type="ARBA" id="ARBA00022679"/>
    </source>
</evidence>
<comment type="subcellular location">
    <subcellularLocation>
        <location evidence="1">Cell membrane</location>
        <topology evidence="1">Single-pass type I membrane protein</topology>
    </subcellularLocation>
</comment>
<organism evidence="23 24">
    <name type="scientific">Cannabis sativa</name>
    <name type="common">Hemp</name>
    <name type="synonym">Marijuana</name>
    <dbReference type="NCBI Taxonomy" id="3483"/>
    <lineage>
        <taxon>Eukaryota</taxon>
        <taxon>Viridiplantae</taxon>
        <taxon>Streptophyta</taxon>
        <taxon>Embryophyta</taxon>
        <taxon>Tracheophyta</taxon>
        <taxon>Spermatophyta</taxon>
        <taxon>Magnoliopsida</taxon>
        <taxon>eudicotyledons</taxon>
        <taxon>Gunneridae</taxon>
        <taxon>Pentapetalae</taxon>
        <taxon>rosids</taxon>
        <taxon>fabids</taxon>
        <taxon>Rosales</taxon>
        <taxon>Cannabaceae</taxon>
        <taxon>Cannabis</taxon>
    </lineage>
</organism>
<feature type="region of interest" description="Disordered" evidence="19">
    <location>
        <begin position="770"/>
        <end position="792"/>
    </location>
</feature>
<evidence type="ECO:0000259" key="22">
    <source>
        <dbReference type="PROSITE" id="PS50011"/>
    </source>
</evidence>
<reference evidence="23 24" key="1">
    <citation type="journal article" date="2020" name="bioRxiv">
        <title>Sequence and annotation of 42 cannabis genomes reveals extensive copy number variation in cannabinoid synthesis and pathogen resistance genes.</title>
        <authorList>
            <person name="Mckernan K.J."/>
            <person name="Helbert Y."/>
            <person name="Kane L.T."/>
            <person name="Ebling H."/>
            <person name="Zhang L."/>
            <person name="Liu B."/>
            <person name="Eaton Z."/>
            <person name="Mclaughlin S."/>
            <person name="Kingan S."/>
            <person name="Baybayan P."/>
            <person name="Concepcion G."/>
            <person name="Jordan M."/>
            <person name="Riva A."/>
            <person name="Barbazuk W."/>
            <person name="Harkins T."/>
        </authorList>
    </citation>
    <scope>NUCLEOTIDE SEQUENCE [LARGE SCALE GENOMIC DNA]</scope>
    <source>
        <strain evidence="24">cv. Jamaican Lion 4</strain>
        <tissue evidence="23">Leaf</tissue>
    </source>
</reference>
<keyword evidence="9 18" id="KW-0547">Nucleotide-binding</keyword>
<dbReference type="CDD" id="cd14066">
    <property type="entry name" value="STKc_IRAK"/>
    <property type="match status" value="1"/>
</dbReference>
<dbReference type="GO" id="GO:0004674">
    <property type="term" value="F:protein serine/threonine kinase activity"/>
    <property type="evidence" value="ECO:0007669"/>
    <property type="project" value="UniProtKB-KW"/>
</dbReference>
<dbReference type="Pfam" id="PF07714">
    <property type="entry name" value="PK_Tyr_Ser-Thr"/>
    <property type="match status" value="1"/>
</dbReference>
<dbReference type="GO" id="GO:0005886">
    <property type="term" value="C:plasma membrane"/>
    <property type="evidence" value="ECO:0007669"/>
    <property type="project" value="UniProtKB-SubCell"/>
</dbReference>
<feature type="region of interest" description="Disordered" evidence="19">
    <location>
        <begin position="508"/>
        <end position="564"/>
    </location>
</feature>
<keyword evidence="24" id="KW-1185">Reference proteome</keyword>
<dbReference type="FunFam" id="1.10.510.10:FF:000161">
    <property type="entry name" value="Wall-associated receptor kinase-like 20"/>
    <property type="match status" value="1"/>
</dbReference>
<keyword evidence="15" id="KW-0325">Glycoprotein</keyword>
<gene>
    <name evidence="23" type="ORF">G4B88_020164</name>
</gene>
<sequence>MIHKLLLISFCLHLLLVSNLFHPSFSLDLYSACSNKYRCGSIGDVDFPFWGDGRPEYCGHPKLKLGCQGNNAIIEIEGIKYQVLEIEKETPIIKIARVDFLNNGICSPLYGDTTLDKDIFEYAPASEAITIFYGCNSTDNMYGGFDCNPGGKSFILPGNNTMEKIDAHFSCRSNVIVRVSDPVQTYAEFMNSTLIEEALKEGYPVSYKVEFAGCENCRKSGGVCGYDWGVNRTTCYCQGDLSPVLKDVCPSPPESGDTKLGTPPNSVTAVFSFILVWLNRIWTIEFRNGKPKQMNLSYPFWGEGRPVYCGHPDFELKCSGDAPEITIDSIDYRVIEIIWDERKLTVVRDDYWDNLCPDDRQNATWNTTLFRYGVGSQNLTLYYGCPSSLLTEMISAKQFSCPGDRTGVTNVYATDSMRSAVADIPSCGEGVVLRILDSAANKLETPNLTTDDVSGAIDLGFGIEWNANNSYCEECLRSEGVCGTDNTTRQFKCYCKDRAYNARCGSDTFSATSSDSQPKTPSQLSSSQPLSRQSSPITNYPMASQPSIPHSTPSQCTQYPSLRLPSPVSSSSSYFPAMSRPPKILLQTAIRPSTAGPSVTSLIPSSATTSRSAATSGTRPAPMNSLTPRSKPAHNVDLTIIYKCNTTEFDVTPLNHVPIMESIATRVLHNPSFLVEALMMGFNVNYTIPKNPKTDECSKCLHSNQCRFDSNSNKYICVCGNRPYLMPGSKEQTPKVVGLSIAGACILGIFIGGFAYYFIQRRKRQGAITKSKDISETPSSKNLINSSTNFSRSTPTDSYSFSKSDIEKGSTYFGTQVFSYTELEEATDNFDPSKELGEGGFGTVYYGKLGDGREVAVKRLYENNFKRVEQFMNEVEILTRLEHKNLVKLYGCTSRRSRELLLVYEFIPNGTVADHLHGKQSTSSVMSWPVRLSVAIETADALAYLHRSDIIHRDVKTNNILLDNEFRVKVADFGLSRLFPTDVTHVSTAPQGTPGYVDPEYYQCYQLTDKSDVYSFGVVLAELISSLQAVDTNRHRHDINLASMAITRIQNHAVNELIDPSLGFDKDFTVRKMTTAVAELAFRCLQQDKDMRPSMDEVVAALKAIKNEAFVIQRAEVVDIRSDDIGLLKNLPPPLSPDSVGNDKYGSNSTTPNSY</sequence>
<feature type="region of interest" description="Disordered" evidence="19">
    <location>
        <begin position="595"/>
        <end position="630"/>
    </location>
</feature>
<dbReference type="PANTHER" id="PTHR46008:SF20">
    <property type="entry name" value="PROTEIN KINASE DOMAIN-CONTAINING PROTEIN"/>
    <property type="match status" value="1"/>
</dbReference>
<accession>A0A7J6E1C4</accession>
<feature type="compositionally biased region" description="Polar residues" evidence="19">
    <location>
        <begin position="776"/>
        <end position="792"/>
    </location>
</feature>
<evidence type="ECO:0000256" key="5">
    <source>
        <dbReference type="ARBA" id="ARBA00022553"/>
    </source>
</evidence>
<dbReference type="SMART" id="SM00220">
    <property type="entry name" value="S_TKc"/>
    <property type="match status" value="1"/>
</dbReference>
<feature type="compositionally biased region" description="Polar residues" evidence="19">
    <location>
        <begin position="1145"/>
        <end position="1155"/>
    </location>
</feature>
<dbReference type="PROSITE" id="PS00107">
    <property type="entry name" value="PROTEIN_KINASE_ATP"/>
    <property type="match status" value="1"/>
</dbReference>
<feature type="domain" description="Protein kinase" evidence="22">
    <location>
        <begin position="830"/>
        <end position="1111"/>
    </location>
</feature>
<evidence type="ECO:0000256" key="20">
    <source>
        <dbReference type="SAM" id="Phobius"/>
    </source>
</evidence>
<comment type="catalytic activity">
    <reaction evidence="16">
        <text>L-threonyl-[protein] + ATP = O-phospho-L-threonyl-[protein] + ADP + H(+)</text>
        <dbReference type="Rhea" id="RHEA:46608"/>
        <dbReference type="Rhea" id="RHEA-COMP:11060"/>
        <dbReference type="Rhea" id="RHEA-COMP:11605"/>
        <dbReference type="ChEBI" id="CHEBI:15378"/>
        <dbReference type="ChEBI" id="CHEBI:30013"/>
        <dbReference type="ChEBI" id="CHEBI:30616"/>
        <dbReference type="ChEBI" id="CHEBI:61977"/>
        <dbReference type="ChEBI" id="CHEBI:456216"/>
        <dbReference type="EC" id="2.7.11.1"/>
    </reaction>
</comment>
<feature type="compositionally biased region" description="Low complexity" evidence="19">
    <location>
        <begin position="516"/>
        <end position="536"/>
    </location>
</feature>
<evidence type="ECO:0000313" key="23">
    <source>
        <dbReference type="EMBL" id="KAF4352217.1"/>
    </source>
</evidence>
<dbReference type="InterPro" id="IPR011009">
    <property type="entry name" value="Kinase-like_dom_sf"/>
</dbReference>
<dbReference type="Proteomes" id="UP000583929">
    <property type="component" value="Unassembled WGS sequence"/>
</dbReference>
<dbReference type="Pfam" id="PF13947">
    <property type="entry name" value="GUB_WAK_bind"/>
    <property type="match status" value="2"/>
</dbReference>
<keyword evidence="7 20" id="KW-0812">Transmembrane</keyword>
<feature type="chain" id="PRO_5029504520" description="non-specific serine/threonine protein kinase" evidence="21">
    <location>
        <begin position="27"/>
        <end position="1155"/>
    </location>
</feature>
<keyword evidence="8 21" id="KW-0732">Signal</keyword>
<evidence type="ECO:0000256" key="16">
    <source>
        <dbReference type="ARBA" id="ARBA00047899"/>
    </source>
</evidence>
<dbReference type="InterPro" id="IPR008271">
    <property type="entry name" value="Ser/Thr_kinase_AS"/>
</dbReference>
<dbReference type="InterPro" id="IPR001245">
    <property type="entry name" value="Ser-Thr/Tyr_kinase_cat_dom"/>
</dbReference>
<dbReference type="Gene3D" id="3.30.200.20">
    <property type="entry name" value="Phosphorylase Kinase, domain 1"/>
    <property type="match status" value="1"/>
</dbReference>
<evidence type="ECO:0000256" key="11">
    <source>
        <dbReference type="ARBA" id="ARBA00022840"/>
    </source>
</evidence>
<evidence type="ECO:0000256" key="13">
    <source>
        <dbReference type="ARBA" id="ARBA00023136"/>
    </source>
</evidence>
<comment type="caution">
    <text evidence="23">The sequence shown here is derived from an EMBL/GenBank/DDBJ whole genome shotgun (WGS) entry which is preliminary data.</text>
</comment>
<feature type="binding site" evidence="18">
    <location>
        <position position="858"/>
    </location>
    <ligand>
        <name>ATP</name>
        <dbReference type="ChEBI" id="CHEBI:30616"/>
    </ligand>
</feature>
<dbReference type="SUPFAM" id="SSF56112">
    <property type="entry name" value="Protein kinase-like (PK-like)"/>
    <property type="match status" value="1"/>
</dbReference>
<evidence type="ECO:0000313" key="24">
    <source>
        <dbReference type="Proteomes" id="UP000583929"/>
    </source>
</evidence>
<dbReference type="PANTHER" id="PTHR46008">
    <property type="entry name" value="LEAF RUST 10 DISEASE-RESISTANCE LOCUS RECEPTOR-LIKE PROTEIN KINASE-LIKE 1.4"/>
    <property type="match status" value="1"/>
</dbReference>
<dbReference type="InterPro" id="IPR032872">
    <property type="entry name" value="WAK_assoc_C"/>
</dbReference>
<keyword evidence="5" id="KW-0597">Phosphoprotein</keyword>
<evidence type="ECO:0000256" key="1">
    <source>
        <dbReference type="ARBA" id="ARBA00004251"/>
    </source>
</evidence>
<dbReference type="Pfam" id="PF14380">
    <property type="entry name" value="WAK_assoc"/>
    <property type="match status" value="3"/>
</dbReference>
<dbReference type="InterPro" id="IPR017441">
    <property type="entry name" value="Protein_kinase_ATP_BS"/>
</dbReference>
<dbReference type="GO" id="GO:0030247">
    <property type="term" value="F:polysaccharide binding"/>
    <property type="evidence" value="ECO:0007669"/>
    <property type="project" value="InterPro"/>
</dbReference>
<dbReference type="AlphaFoldDB" id="A0A7J6E1C4"/>
<evidence type="ECO:0000256" key="15">
    <source>
        <dbReference type="ARBA" id="ARBA00023180"/>
    </source>
</evidence>
<evidence type="ECO:0000256" key="10">
    <source>
        <dbReference type="ARBA" id="ARBA00022777"/>
    </source>
</evidence>
<feature type="region of interest" description="Disordered" evidence="19">
    <location>
        <begin position="1131"/>
        <end position="1155"/>
    </location>
</feature>
<feature type="signal peptide" evidence="21">
    <location>
        <begin position="1"/>
        <end position="26"/>
    </location>
</feature>
<evidence type="ECO:0000256" key="8">
    <source>
        <dbReference type="ARBA" id="ARBA00022729"/>
    </source>
</evidence>
<proteinExistence type="predicted"/>
<keyword evidence="13 20" id="KW-0472">Membrane</keyword>
<evidence type="ECO:0000256" key="4">
    <source>
        <dbReference type="ARBA" id="ARBA00022527"/>
    </source>
</evidence>
<evidence type="ECO:0000256" key="21">
    <source>
        <dbReference type="SAM" id="SignalP"/>
    </source>
</evidence>
<evidence type="ECO:0000256" key="3">
    <source>
        <dbReference type="ARBA" id="ARBA00022475"/>
    </source>
</evidence>
<keyword evidence="12 20" id="KW-1133">Transmembrane helix</keyword>
<feature type="compositionally biased region" description="Polar residues" evidence="19">
    <location>
        <begin position="537"/>
        <end position="558"/>
    </location>
</feature>
<evidence type="ECO:0000256" key="19">
    <source>
        <dbReference type="SAM" id="MobiDB-lite"/>
    </source>
</evidence>
<feature type="transmembrane region" description="Helical" evidence="20">
    <location>
        <begin position="736"/>
        <end position="759"/>
    </location>
</feature>
<keyword evidence="3" id="KW-1003">Cell membrane</keyword>
<evidence type="ECO:0000256" key="2">
    <source>
        <dbReference type="ARBA" id="ARBA00012513"/>
    </source>
</evidence>
<comment type="catalytic activity">
    <reaction evidence="17">
        <text>L-seryl-[protein] + ATP = O-phospho-L-seryl-[protein] + ADP + H(+)</text>
        <dbReference type="Rhea" id="RHEA:17989"/>
        <dbReference type="Rhea" id="RHEA-COMP:9863"/>
        <dbReference type="Rhea" id="RHEA-COMP:11604"/>
        <dbReference type="ChEBI" id="CHEBI:15378"/>
        <dbReference type="ChEBI" id="CHEBI:29999"/>
        <dbReference type="ChEBI" id="CHEBI:30616"/>
        <dbReference type="ChEBI" id="CHEBI:83421"/>
        <dbReference type="ChEBI" id="CHEBI:456216"/>
        <dbReference type="EC" id="2.7.11.1"/>
    </reaction>
</comment>
<keyword evidence="4" id="KW-0723">Serine/threonine-protein kinase</keyword>
<name>A0A7J6E1C4_CANSA</name>
<feature type="compositionally biased region" description="Low complexity" evidence="19">
    <location>
        <begin position="604"/>
        <end position="621"/>
    </location>
</feature>
<dbReference type="InterPro" id="IPR000719">
    <property type="entry name" value="Prot_kinase_dom"/>
</dbReference>